<protein>
    <submittedName>
        <fullName evidence="1">Uncharacterized protein</fullName>
    </submittedName>
</protein>
<gene>
    <name evidence="1" type="ORF">HWQ67_18340</name>
</gene>
<keyword evidence="2" id="KW-1185">Reference proteome</keyword>
<proteinExistence type="predicted"/>
<organism evidence="1 2">
    <name type="scientific">Candidatus Magnetobacterium casense</name>
    <dbReference type="NCBI Taxonomy" id="1455061"/>
    <lineage>
        <taxon>Bacteria</taxon>
        <taxon>Pseudomonadati</taxon>
        <taxon>Nitrospirota</taxon>
        <taxon>Thermodesulfovibrionia</taxon>
        <taxon>Thermodesulfovibrionales</taxon>
        <taxon>Candidatus Magnetobacteriaceae</taxon>
        <taxon>Candidatus Magnetobacterium</taxon>
    </lineage>
</organism>
<comment type="caution">
    <text evidence="1">The sequence shown here is derived from an EMBL/GenBank/DDBJ whole genome shotgun (WGS) entry which is preliminary data.</text>
</comment>
<sequence>MTLSHAAESVQEIFYKGFIKIYTGSQPTTANDAPTGTLLCTVYSDGTTAGLSFGEASSGVLSKTVGETWSGTAVATGTAGWFRLVAPSDTGVSSTTEERLDGAVATSGAQLNMSSTSIVSGAVQTISTFSITMPAE</sequence>
<name>A0ABS6S4Y8_9BACT</name>
<dbReference type="Proteomes" id="UP001196980">
    <property type="component" value="Unassembled WGS sequence"/>
</dbReference>
<accession>A0ABS6S4Y8</accession>
<evidence type="ECO:0000313" key="2">
    <source>
        <dbReference type="Proteomes" id="UP001196980"/>
    </source>
</evidence>
<dbReference type="EMBL" id="JABXWD010000646">
    <property type="protein sequence ID" value="MBV6343533.1"/>
    <property type="molecule type" value="Genomic_DNA"/>
</dbReference>
<reference evidence="1 2" key="1">
    <citation type="journal article" date="2020" name="J Geophys Res Biogeosci">
        <title>Magnetotaxis as an Adaptation to Enable Bacterial Shuttling of Microbial Sulfur and Sulfur Cycling Across Aquatic Oxic#Anoxic Interfaces.</title>
        <authorList>
            <person name="Li J."/>
            <person name="Liu P."/>
            <person name="Wang J."/>
            <person name="Roberts A.P."/>
            <person name="Pan Y."/>
        </authorList>
    </citation>
    <scope>NUCLEOTIDE SEQUENCE [LARGE SCALE GENOMIC DNA]</scope>
    <source>
        <strain evidence="1 2">MYR-1_YQ</strain>
    </source>
</reference>
<evidence type="ECO:0000313" key="1">
    <source>
        <dbReference type="EMBL" id="MBV6343533.1"/>
    </source>
</evidence>